<dbReference type="Proteomes" id="UP001064933">
    <property type="component" value="Chromosome"/>
</dbReference>
<comment type="similarity">
    <text evidence="2">Belongs to the bacterial solute-binding protein 1 family.</text>
</comment>
<dbReference type="Gene3D" id="3.40.190.10">
    <property type="entry name" value="Periplasmic binding protein-like II"/>
    <property type="match status" value="2"/>
</dbReference>
<gene>
    <name evidence="3" type="ORF">N4261_13090</name>
</gene>
<evidence type="ECO:0000313" key="4">
    <source>
        <dbReference type="Proteomes" id="UP001064933"/>
    </source>
</evidence>
<dbReference type="PANTHER" id="PTHR43649">
    <property type="entry name" value="ARABINOSE-BINDING PROTEIN-RELATED"/>
    <property type="match status" value="1"/>
</dbReference>
<evidence type="ECO:0000313" key="3">
    <source>
        <dbReference type="EMBL" id="UXH80749.1"/>
    </source>
</evidence>
<evidence type="ECO:0000256" key="2">
    <source>
        <dbReference type="ARBA" id="ARBA00008520"/>
    </source>
</evidence>
<evidence type="ECO:0000256" key="1">
    <source>
        <dbReference type="ARBA" id="ARBA00004418"/>
    </source>
</evidence>
<comment type="subcellular location">
    <subcellularLocation>
        <location evidence="1">Periplasm</location>
    </subcellularLocation>
</comment>
<sequence length="422" mass="46146">MALPALSGFTAQAATQAATPAVAAPAEPTDVLTVAAFPLVDDIARAAMADWRRLHPQVELRVLTRQYSDHHTAMTTALSTAVGLPDVMALESSVVGRFAQGGGLDDLRRPPYGIEAYRQQLVPFAYDQAVARDGSVVAMPTDIGPGTMLYRHDILARAEVVEDDLTRSWDAYIAAGQRLKARTGAYLISSVQTIKDIMIRDGLNTGEGLYFDTDSRVLVNSPRFERAFELALRARQLGLDAKVSNWSNDWGAGLKQGRLATELSAAWLVGQLSSFVAPSTRGLWRAAPLPGGAQAAYGGAFYAIARKSAPSRKALAWDFIRLMTLDPARQLQAFKTHDAFPALRDVHADPFFSEPVDFLGGQRARLLWRDAALRITAMPVHKQNQFAEEVVQTELDKVLRNQKTIKQALADAEALLARRARR</sequence>
<dbReference type="Pfam" id="PF13416">
    <property type="entry name" value="SBP_bac_8"/>
    <property type="match status" value="1"/>
</dbReference>
<dbReference type="RefSeq" id="WP_261760566.1">
    <property type="nucleotide sequence ID" value="NZ_CP104562.2"/>
</dbReference>
<dbReference type="InterPro" id="IPR006059">
    <property type="entry name" value="SBP"/>
</dbReference>
<dbReference type="EMBL" id="CP104562">
    <property type="protein sequence ID" value="UXH80749.1"/>
    <property type="molecule type" value="Genomic_DNA"/>
</dbReference>
<dbReference type="SUPFAM" id="SSF53850">
    <property type="entry name" value="Periplasmic binding protein-like II"/>
    <property type="match status" value="1"/>
</dbReference>
<accession>A0ABY6B738</accession>
<dbReference type="InterPro" id="IPR050490">
    <property type="entry name" value="Bact_solute-bd_prot1"/>
</dbReference>
<proteinExistence type="inferred from homology"/>
<organism evidence="3 4">
    <name type="scientific">Roseateles amylovorans</name>
    <dbReference type="NCBI Taxonomy" id="2978473"/>
    <lineage>
        <taxon>Bacteria</taxon>
        <taxon>Pseudomonadati</taxon>
        <taxon>Pseudomonadota</taxon>
        <taxon>Betaproteobacteria</taxon>
        <taxon>Burkholderiales</taxon>
        <taxon>Sphaerotilaceae</taxon>
        <taxon>Roseateles</taxon>
    </lineage>
</organism>
<reference evidence="3" key="1">
    <citation type="submission" date="2022-10" db="EMBL/GenBank/DDBJ databases">
        <title>Characterization and whole genome sequencing of a new Roseateles species, isolated from fresh water.</title>
        <authorList>
            <person name="Guliayeva D.Y."/>
            <person name="Akhremchuk A.E."/>
            <person name="Sikolenko M.A."/>
            <person name="Valentovich L.N."/>
            <person name="Sidarenka A.V."/>
        </authorList>
    </citation>
    <scope>NUCLEOTIDE SEQUENCE</scope>
    <source>
        <strain evidence="3">BIM B-1768</strain>
    </source>
</reference>
<keyword evidence="4" id="KW-1185">Reference proteome</keyword>
<name>A0ABY6B738_9BURK</name>
<protein>
    <submittedName>
        <fullName evidence="3">Extracellular solute-binding protein</fullName>
    </submittedName>
</protein>
<dbReference type="PANTHER" id="PTHR43649:SF32">
    <property type="entry name" value="SUGAR BINDING SECRETED PROTEIN"/>
    <property type="match status" value="1"/>
</dbReference>